<dbReference type="GeneID" id="20354422"/>
<evidence type="ECO:0000313" key="3">
    <source>
        <dbReference type="Proteomes" id="UP000006039"/>
    </source>
</evidence>
<organism evidence="1">
    <name type="scientific">Gaeumannomyces tritici (strain R3-111a-1)</name>
    <name type="common">Wheat and barley take-all root rot fungus</name>
    <name type="synonym">Gaeumannomyces graminis var. tritici</name>
    <dbReference type="NCBI Taxonomy" id="644352"/>
    <lineage>
        <taxon>Eukaryota</taxon>
        <taxon>Fungi</taxon>
        <taxon>Dikarya</taxon>
        <taxon>Ascomycota</taxon>
        <taxon>Pezizomycotina</taxon>
        <taxon>Sordariomycetes</taxon>
        <taxon>Sordariomycetidae</taxon>
        <taxon>Magnaporthales</taxon>
        <taxon>Magnaporthaceae</taxon>
        <taxon>Gaeumannomyces</taxon>
    </lineage>
</organism>
<reference evidence="2" key="4">
    <citation type="journal article" date="2015" name="G3 (Bethesda)">
        <title>Genome sequences of three phytopathogenic species of the Magnaporthaceae family of fungi.</title>
        <authorList>
            <person name="Okagaki L.H."/>
            <person name="Nunes C.C."/>
            <person name="Sailsbery J."/>
            <person name="Clay B."/>
            <person name="Brown D."/>
            <person name="John T."/>
            <person name="Oh Y."/>
            <person name="Young N."/>
            <person name="Fitzgerald M."/>
            <person name="Haas B.J."/>
            <person name="Zeng Q."/>
            <person name="Young S."/>
            <person name="Adiconis X."/>
            <person name="Fan L."/>
            <person name="Levin J.Z."/>
            <person name="Mitchell T.K."/>
            <person name="Okubara P.A."/>
            <person name="Farman M.L."/>
            <person name="Kohn L.M."/>
            <person name="Birren B."/>
            <person name="Ma L.-J."/>
            <person name="Dean R.A."/>
        </authorList>
    </citation>
    <scope>NUCLEOTIDE SEQUENCE</scope>
    <source>
        <strain evidence="2">R3-111a-1</strain>
    </source>
</reference>
<dbReference type="RefSeq" id="XP_009230153.1">
    <property type="nucleotide sequence ID" value="XM_009231889.1"/>
</dbReference>
<reference evidence="1" key="2">
    <citation type="submission" date="2010-07" db="EMBL/GenBank/DDBJ databases">
        <authorList>
            <consortium name="The Broad Institute Genome Sequencing Platform"/>
            <consortium name="Broad Institute Genome Sequencing Center for Infectious Disease"/>
            <person name="Ma L.-J."/>
            <person name="Dead R."/>
            <person name="Young S."/>
            <person name="Zeng Q."/>
            <person name="Koehrsen M."/>
            <person name="Alvarado L."/>
            <person name="Berlin A."/>
            <person name="Chapman S.B."/>
            <person name="Chen Z."/>
            <person name="Freedman E."/>
            <person name="Gellesch M."/>
            <person name="Goldberg J."/>
            <person name="Griggs A."/>
            <person name="Gujja S."/>
            <person name="Heilman E.R."/>
            <person name="Heiman D."/>
            <person name="Hepburn T."/>
            <person name="Howarth C."/>
            <person name="Jen D."/>
            <person name="Larson L."/>
            <person name="Mehta T."/>
            <person name="Neiman D."/>
            <person name="Pearson M."/>
            <person name="Roberts A."/>
            <person name="Saif S."/>
            <person name="Shea T."/>
            <person name="Shenoy N."/>
            <person name="Sisk P."/>
            <person name="Stolte C."/>
            <person name="Sykes S."/>
            <person name="Walk T."/>
            <person name="White J."/>
            <person name="Yandava C."/>
            <person name="Haas B."/>
            <person name="Nusbaum C."/>
            <person name="Birren B."/>
        </authorList>
    </citation>
    <scope>NUCLEOTIDE SEQUENCE</scope>
    <source>
        <strain evidence="1">R3-111a-1</strain>
    </source>
</reference>
<keyword evidence="3" id="KW-1185">Reference proteome</keyword>
<evidence type="ECO:0000313" key="1">
    <source>
        <dbReference type="EMBL" id="EJT68465.1"/>
    </source>
</evidence>
<name>J3PKB4_GAET3</name>
<reference evidence="3" key="1">
    <citation type="submission" date="2010-07" db="EMBL/GenBank/DDBJ databases">
        <title>The genome sequence of Gaeumannomyces graminis var. tritici strain R3-111a-1.</title>
        <authorList>
            <consortium name="The Broad Institute Genome Sequencing Platform"/>
            <person name="Ma L.-J."/>
            <person name="Dead R."/>
            <person name="Young S."/>
            <person name="Zeng Q."/>
            <person name="Koehrsen M."/>
            <person name="Alvarado L."/>
            <person name="Berlin A."/>
            <person name="Chapman S.B."/>
            <person name="Chen Z."/>
            <person name="Freedman E."/>
            <person name="Gellesch M."/>
            <person name="Goldberg J."/>
            <person name="Griggs A."/>
            <person name="Gujja S."/>
            <person name="Heilman E.R."/>
            <person name="Heiman D."/>
            <person name="Hepburn T."/>
            <person name="Howarth C."/>
            <person name="Jen D."/>
            <person name="Larson L."/>
            <person name="Mehta T."/>
            <person name="Neiman D."/>
            <person name="Pearson M."/>
            <person name="Roberts A."/>
            <person name="Saif S."/>
            <person name="Shea T."/>
            <person name="Shenoy N."/>
            <person name="Sisk P."/>
            <person name="Stolte C."/>
            <person name="Sykes S."/>
            <person name="Walk T."/>
            <person name="White J."/>
            <person name="Yandava C."/>
            <person name="Haas B."/>
            <person name="Nusbaum C."/>
            <person name="Birren B."/>
        </authorList>
    </citation>
    <scope>NUCLEOTIDE SEQUENCE [LARGE SCALE GENOMIC DNA]</scope>
    <source>
        <strain evidence="3">R3-111a-1</strain>
    </source>
</reference>
<dbReference type="VEuPathDB" id="FungiDB:GGTG_13964"/>
<accession>J3PKB4</accession>
<dbReference type="OrthoDB" id="5073272at2759"/>
<proteinExistence type="predicted"/>
<dbReference type="eggNOG" id="ENOG502TCNI">
    <property type="taxonomic scope" value="Eukaryota"/>
</dbReference>
<evidence type="ECO:0000313" key="2">
    <source>
        <dbReference type="EnsemblFungi" id="EJT68465"/>
    </source>
</evidence>
<reference evidence="2" key="5">
    <citation type="submission" date="2018-04" db="UniProtKB">
        <authorList>
            <consortium name="EnsemblFungi"/>
        </authorList>
    </citation>
    <scope>IDENTIFICATION</scope>
    <source>
        <strain evidence="2">R3-111a-1</strain>
    </source>
</reference>
<reference evidence="1" key="3">
    <citation type="submission" date="2010-09" db="EMBL/GenBank/DDBJ databases">
        <title>Annotation of Gaeumannomyces graminis var. tritici R3-111a-1.</title>
        <authorList>
            <consortium name="The Broad Institute Genome Sequencing Platform"/>
            <person name="Ma L.-J."/>
            <person name="Dead R."/>
            <person name="Young S.K."/>
            <person name="Zeng Q."/>
            <person name="Gargeya S."/>
            <person name="Fitzgerald M."/>
            <person name="Haas B."/>
            <person name="Abouelleil A."/>
            <person name="Alvarado L."/>
            <person name="Arachchi H.M."/>
            <person name="Berlin A."/>
            <person name="Brown A."/>
            <person name="Chapman S.B."/>
            <person name="Chen Z."/>
            <person name="Dunbar C."/>
            <person name="Freedman E."/>
            <person name="Gearin G."/>
            <person name="Gellesch M."/>
            <person name="Goldberg J."/>
            <person name="Griggs A."/>
            <person name="Gujja S."/>
            <person name="Heiman D."/>
            <person name="Howarth C."/>
            <person name="Larson L."/>
            <person name="Lui A."/>
            <person name="MacDonald P.J.P."/>
            <person name="Mehta T."/>
            <person name="Montmayeur A."/>
            <person name="Murphy C."/>
            <person name="Neiman D."/>
            <person name="Pearson M."/>
            <person name="Priest M."/>
            <person name="Roberts A."/>
            <person name="Saif S."/>
            <person name="Shea T."/>
            <person name="Shenoy N."/>
            <person name="Sisk P."/>
            <person name="Stolte C."/>
            <person name="Sykes S."/>
            <person name="Yandava C."/>
            <person name="Wortman J."/>
            <person name="Nusbaum C."/>
            <person name="Birren B."/>
        </authorList>
    </citation>
    <scope>NUCLEOTIDE SEQUENCE</scope>
    <source>
        <strain evidence="1">R3-111a-1</strain>
    </source>
</reference>
<protein>
    <submittedName>
        <fullName evidence="1 2">Uncharacterized protein</fullName>
    </submittedName>
</protein>
<sequence>MSFNIFKCWRRDRKQAAAGPAHCPQLDDSVIVPVSGFLSGPVMLPTYESLGSLSERMDRYEKQTLRTYISLTTSEVLNTMRRGALLARCVLFETARLHKPISFVGALRLRDDARILDVELADLCEVLAKGNMLILCPLNWADESVILQREPVRGVLRTAKKSLLELEKTFNDQVLGELKNGMQGKESVDHKKLVAKVGNMKEELDKVYGEITTAYKAVEYQPIESGITTHI</sequence>
<dbReference type="AlphaFoldDB" id="J3PKB4"/>
<dbReference type="Proteomes" id="UP000006039">
    <property type="component" value="Unassembled WGS sequence"/>
</dbReference>
<dbReference type="EMBL" id="GL385483">
    <property type="protein sequence ID" value="EJT68465.1"/>
    <property type="molecule type" value="Genomic_DNA"/>
</dbReference>
<dbReference type="HOGENOM" id="CLU_1190006_0_0_1"/>
<gene>
    <name evidence="2" type="primary">20354422</name>
    <name evidence="1" type="ORF">GGTG_13964</name>
</gene>
<dbReference type="EnsemblFungi" id="EJT68465">
    <property type="protein sequence ID" value="EJT68465"/>
    <property type="gene ID" value="GGTG_13964"/>
</dbReference>